<evidence type="ECO:0000313" key="4">
    <source>
        <dbReference type="Proteomes" id="UP000317318"/>
    </source>
</evidence>
<protein>
    <submittedName>
        <fullName evidence="3">Uncharacterized protein</fullName>
    </submittedName>
</protein>
<evidence type="ECO:0000256" key="2">
    <source>
        <dbReference type="SAM" id="Phobius"/>
    </source>
</evidence>
<dbReference type="EMBL" id="CP036268">
    <property type="protein sequence ID" value="QDT38137.1"/>
    <property type="molecule type" value="Genomic_DNA"/>
</dbReference>
<keyword evidence="2" id="KW-0472">Membrane</keyword>
<dbReference type="AlphaFoldDB" id="A0A517R2N3"/>
<keyword evidence="2" id="KW-1133">Transmembrane helix</keyword>
<feature type="transmembrane region" description="Helical" evidence="2">
    <location>
        <begin position="1057"/>
        <end position="1075"/>
    </location>
</feature>
<accession>A0A517R2N3</accession>
<dbReference type="KEGG" id="svp:Pan189_25270"/>
<keyword evidence="4" id="KW-1185">Reference proteome</keyword>
<evidence type="ECO:0000313" key="3">
    <source>
        <dbReference type="EMBL" id="QDT38137.1"/>
    </source>
</evidence>
<name>A0A517R2N3_9PLAN</name>
<organism evidence="3 4">
    <name type="scientific">Stratiformator vulcanicus</name>
    <dbReference type="NCBI Taxonomy" id="2527980"/>
    <lineage>
        <taxon>Bacteria</taxon>
        <taxon>Pseudomonadati</taxon>
        <taxon>Planctomycetota</taxon>
        <taxon>Planctomycetia</taxon>
        <taxon>Planctomycetales</taxon>
        <taxon>Planctomycetaceae</taxon>
        <taxon>Stratiformator</taxon>
    </lineage>
</organism>
<dbReference type="OrthoDB" id="207168at2"/>
<sequence>MVSSIRGRHVSGKLRTTSQCSRRRLTVHWQSLAILAQLFAATTLLPTSLLAQDSDNAGAPARVDSRSASPSGSEKRPPELFSDATRKQFYTWLKERERPPATIENIELTGAIGDKLAELAVRYSIQIDSHEGPHPVLLGIPTATLTSTRYDGPGSAKFRSLDASEGYVFDFSGRGTHTLVLNVLVRVERKASRRGLRIGFPTTPAKSTAKLKFEEPVTDIARQAGARGIITERSADEPNSFKMAGFGNEFAVEWQRLADQSGEAETLKVSTSISVAVVAETIRVQALQRLQSTNGPIERVKVSLPAGFTVREAVGRLVAGYTVTTEDGQVFAEVLLQEPAAGTLEIDWQLERPLENTEQPSVAVEFDGFQVDGVPKRSHKGVIVLTQSRDFNLLFNRQRSRNVQKIDVRDSGFATGSAAFEFLNQPFRFAFEARRVTPAWLVRPAYTLRFSEEQVEINCKFRCSILRGDLEEIEVSWPGANDWQLLPKEGAGARVLDFPDAPDEKSRLQFQINYGDTREFEFGFAGILSDTDIKSLERIRLPKVIGGTVGNAIVNVESTDRFDAILVDESGAPIPFRTTPSGDTLSSIYAIEAGSTIVRPRIKPRSRVTDVVTEIGVSVGSRRTTFEQHFSVNVRYGSINQLVFRHDSLADHLPVITNEVGRILNVSSQIEPTTSSKLIVVEFSQFQSGKFELTASWSVPLMPFNDPQTVKDQALSVATAQRPLYRPEPRFAVTTSPLQVVNASVSGCRLRTLESSLLPVSPVSEEWARFNSEDRSSIEWASVNVPKQLTIEISRPNLSDPAQMLGLRANIKLLFDRSGQLVGRIDQPIVAGVFGNGIDTPVIVSVPETVQVTAMYIDGKRVATNIVETVGGLFISVKRDDLKVSAASQSDAKIATVVFRAREAVAPSMWERFIIQSPRIVTAAPVKDVSVEISLPSKLYLWNDPDGLRPMFEWAWSLTGASRRPAAEFSQTDGEISFGATRDIDWRRYNFEGAAYPDIIIFSIVSTSLVFLVGAVVAALLVFLIIKNPVLRSPLCTVLWIGLGGTLWIIIGERLFMFIPPAVVGAVIVLIAAAVEQFQRARFASPIIRVEDDHELSGSISLIDDFVDNKSDGSIDESSSLDNRGEFLTKSGERTNELSKQSLPGE</sequence>
<proteinExistence type="predicted"/>
<feature type="region of interest" description="Disordered" evidence="1">
    <location>
        <begin position="55"/>
        <end position="80"/>
    </location>
</feature>
<feature type="transmembrane region" description="Helical" evidence="2">
    <location>
        <begin position="1033"/>
        <end position="1051"/>
    </location>
</feature>
<feature type="transmembrane region" description="Helical" evidence="2">
    <location>
        <begin position="999"/>
        <end position="1026"/>
    </location>
</feature>
<reference evidence="3 4" key="1">
    <citation type="submission" date="2019-02" db="EMBL/GenBank/DDBJ databases">
        <title>Deep-cultivation of Planctomycetes and their phenomic and genomic characterization uncovers novel biology.</title>
        <authorList>
            <person name="Wiegand S."/>
            <person name="Jogler M."/>
            <person name="Boedeker C."/>
            <person name="Pinto D."/>
            <person name="Vollmers J."/>
            <person name="Rivas-Marin E."/>
            <person name="Kohn T."/>
            <person name="Peeters S.H."/>
            <person name="Heuer A."/>
            <person name="Rast P."/>
            <person name="Oberbeckmann S."/>
            <person name="Bunk B."/>
            <person name="Jeske O."/>
            <person name="Meyerdierks A."/>
            <person name="Storesund J.E."/>
            <person name="Kallscheuer N."/>
            <person name="Luecker S."/>
            <person name="Lage O.M."/>
            <person name="Pohl T."/>
            <person name="Merkel B.J."/>
            <person name="Hornburger P."/>
            <person name="Mueller R.-W."/>
            <person name="Bruemmer F."/>
            <person name="Labrenz M."/>
            <person name="Spormann A.M."/>
            <person name="Op den Camp H."/>
            <person name="Overmann J."/>
            <person name="Amann R."/>
            <person name="Jetten M.S.M."/>
            <person name="Mascher T."/>
            <person name="Medema M.H."/>
            <person name="Devos D.P."/>
            <person name="Kaster A.-K."/>
            <person name="Ovreas L."/>
            <person name="Rohde M."/>
            <person name="Galperin M.Y."/>
            <person name="Jogler C."/>
        </authorList>
    </citation>
    <scope>NUCLEOTIDE SEQUENCE [LARGE SCALE GENOMIC DNA]</scope>
    <source>
        <strain evidence="3 4">Pan189</strain>
    </source>
</reference>
<evidence type="ECO:0000256" key="1">
    <source>
        <dbReference type="SAM" id="MobiDB-lite"/>
    </source>
</evidence>
<dbReference type="Proteomes" id="UP000317318">
    <property type="component" value="Chromosome"/>
</dbReference>
<keyword evidence="2" id="KW-0812">Transmembrane</keyword>
<gene>
    <name evidence="3" type="ORF">Pan189_25270</name>
</gene>